<evidence type="ECO:0008006" key="4">
    <source>
        <dbReference type="Google" id="ProtNLM"/>
    </source>
</evidence>
<proteinExistence type="predicted"/>
<gene>
    <name evidence="2" type="ORF">C361_00022</name>
</gene>
<dbReference type="GO" id="GO:0005634">
    <property type="term" value="C:nucleus"/>
    <property type="evidence" value="ECO:0007669"/>
    <property type="project" value="TreeGrafter"/>
</dbReference>
<evidence type="ECO:0000313" key="2">
    <source>
        <dbReference type="EMBL" id="OXG31136.1"/>
    </source>
</evidence>
<feature type="region of interest" description="Disordered" evidence="1">
    <location>
        <begin position="614"/>
        <end position="638"/>
    </location>
</feature>
<dbReference type="Proteomes" id="UP000199727">
    <property type="component" value="Unassembled WGS sequence"/>
</dbReference>
<feature type="region of interest" description="Disordered" evidence="1">
    <location>
        <begin position="1"/>
        <end position="20"/>
    </location>
</feature>
<comment type="caution">
    <text evidence="2">The sequence shown here is derived from an EMBL/GenBank/DDBJ whole genome shotgun (WGS) entry which is preliminary data.</text>
</comment>
<sequence length="750" mass="83809">MPYMYERPIGQQIKQRREEEARRRTEMELYKLLNGDQAGEVATFGNETVADGMEVDNSMYGRHQPSSLNGRLLPTGFDATNHSSNADWMYDAEARAAAEYSEQVAAQQAAIATQQSKAYLFEREFPDPVNYHTQRSVWSPPRAEVPTWSNYEPAYRAPAVPARYVQLPERPITPHDTYRYPASHAEHIYVAPPAPVEPSADAINGAFAFWYAQQVIHLLIVPGQFRAGTGGASDEEWGPAGREKDSYMRVGVLPPDYSRNWGRMGMTTSSSVTLTHQLSPRRPEYEARDPWNVAWAHSAKPTATFVSFILDMIQRMTISPSALVAGVWFLAGLGLHEGDGVKGTKLRQFLREQVSCEPEAVEKRVAMLGLILAGKWLDDNSFLTKSWTEVTSVPISQIDKMERLALADFNFSLYIPVPSWVDHVNKLFTALDLKHRRDEVDSIIHPMLDKMAKEAREVELSDPAAHAVLACTKPVIDCRSSSSDEIPAAADQATSRDWVSFASSYAHDQKLANSRWSARGSEDDVELERAERNVEMLLNDEDMDEVEQEVLEQDEDEEEFLEYDGAKKWLPTASEMRRSTSGTGAREQKAYAFQAPRQDSQVQVPAPTQVPVTSFVRDSSTTPTASQTFAGRPRAHGDWNAPTAGNKRWHHAHNPFGFPVYLDPSCCQKIERKRTPINRHSSSYRPGYPSFTHTAVGTQIEPGVSIMREPASTASEFGFMNGVGASMCGPKRSRRFDAAHPYSSFAAAGH</sequence>
<dbReference type="GO" id="GO:0016538">
    <property type="term" value="F:cyclin-dependent protein serine/threonine kinase regulator activity"/>
    <property type="evidence" value="ECO:0007669"/>
    <property type="project" value="TreeGrafter"/>
</dbReference>
<dbReference type="CDD" id="cd20557">
    <property type="entry name" value="CYCLIN_ScPCL1-like"/>
    <property type="match status" value="1"/>
</dbReference>
<accession>A0A854QMV8</accession>
<dbReference type="PANTHER" id="PTHR15615:SF120">
    <property type="entry name" value="CYCLIN N-TERMINAL DOMAIN-CONTAINING PROTEIN"/>
    <property type="match status" value="1"/>
</dbReference>
<dbReference type="OrthoDB" id="286814at2759"/>
<reference evidence="2 3" key="1">
    <citation type="submission" date="2017-06" db="EMBL/GenBank/DDBJ databases">
        <title>Global population genomics of the pathogenic fungus Cryptococcus neoformans var. grubii.</title>
        <authorList>
            <person name="Cuomo C."/>
            <person name="Litvintseva A."/>
            <person name="Chen Y."/>
            <person name="Young S."/>
            <person name="Zeng Q."/>
            <person name="Chapman S."/>
            <person name="Gujja S."/>
            <person name="Saif S."/>
            <person name="Birren B."/>
        </authorList>
    </citation>
    <scope>NUCLEOTIDE SEQUENCE [LARGE SCALE GENOMIC DNA]</scope>
    <source>
        <strain evidence="2 3">Tu259-1</strain>
    </source>
</reference>
<evidence type="ECO:0000313" key="3">
    <source>
        <dbReference type="Proteomes" id="UP000199727"/>
    </source>
</evidence>
<feature type="compositionally biased region" description="Polar residues" evidence="1">
    <location>
        <begin position="616"/>
        <end position="629"/>
    </location>
</feature>
<evidence type="ECO:0000256" key="1">
    <source>
        <dbReference type="SAM" id="MobiDB-lite"/>
    </source>
</evidence>
<dbReference type="EMBL" id="AMKT01000003">
    <property type="protein sequence ID" value="OXG31136.1"/>
    <property type="molecule type" value="Genomic_DNA"/>
</dbReference>
<name>A0A854QMV8_CRYNE</name>
<dbReference type="GO" id="GO:0000307">
    <property type="term" value="C:cyclin-dependent protein kinase holoenzyme complex"/>
    <property type="evidence" value="ECO:0007669"/>
    <property type="project" value="TreeGrafter"/>
</dbReference>
<dbReference type="AlphaFoldDB" id="A0A854QMV8"/>
<dbReference type="InterPro" id="IPR013922">
    <property type="entry name" value="Cyclin_PHO80-like"/>
</dbReference>
<dbReference type="GO" id="GO:0019901">
    <property type="term" value="F:protein kinase binding"/>
    <property type="evidence" value="ECO:0007669"/>
    <property type="project" value="InterPro"/>
</dbReference>
<dbReference type="Gene3D" id="1.10.472.10">
    <property type="entry name" value="Cyclin-like"/>
    <property type="match status" value="1"/>
</dbReference>
<dbReference type="PANTHER" id="PTHR15615">
    <property type="match status" value="1"/>
</dbReference>
<organism evidence="2 3">
    <name type="scientific">Cryptococcus neoformans Tu259-1</name>
    <dbReference type="NCBI Taxonomy" id="1230072"/>
    <lineage>
        <taxon>Eukaryota</taxon>
        <taxon>Fungi</taxon>
        <taxon>Dikarya</taxon>
        <taxon>Basidiomycota</taxon>
        <taxon>Agaricomycotina</taxon>
        <taxon>Tremellomycetes</taxon>
        <taxon>Tremellales</taxon>
        <taxon>Cryptococcaceae</taxon>
        <taxon>Cryptococcus</taxon>
        <taxon>Cryptococcus neoformans species complex</taxon>
    </lineage>
</organism>
<protein>
    <recommendedName>
        <fullName evidence="4">Cyclin N-terminal domain-containing protein</fullName>
    </recommendedName>
</protein>